<dbReference type="InterPro" id="IPR024623">
    <property type="entry name" value="YtxH"/>
</dbReference>
<dbReference type="Pfam" id="PF12732">
    <property type="entry name" value="YtxH"/>
    <property type="match status" value="1"/>
</dbReference>
<dbReference type="Proteomes" id="UP001236415">
    <property type="component" value="Chromosome"/>
</dbReference>
<evidence type="ECO:0000313" key="2">
    <source>
        <dbReference type="EMBL" id="WIV20617.1"/>
    </source>
</evidence>
<feature type="transmembrane region" description="Helical" evidence="1">
    <location>
        <begin position="7"/>
        <end position="27"/>
    </location>
</feature>
<dbReference type="PANTHER" id="PTHR35792:SF1">
    <property type="entry name" value="SLL0268 PROTEIN"/>
    <property type="match status" value="1"/>
</dbReference>
<sequence length="118" mass="12651">MNDKSKGLLWGTFIGSIAGSIAALLFAPKAGAELRQDISDGAKLVTEKSQDLATKFTDQSSQLSAKVVEKTEGIIQEFRSVCKTKPVFVTVSSLSSAEEEASIEESILAEIKKINESK</sequence>
<proteinExistence type="predicted"/>
<accession>A0ABY8X522</accession>
<keyword evidence="1" id="KW-0812">Transmembrane</keyword>
<evidence type="ECO:0000313" key="3">
    <source>
        <dbReference type="Proteomes" id="UP001236415"/>
    </source>
</evidence>
<keyword evidence="1" id="KW-1133">Transmembrane helix</keyword>
<organism evidence="2 3">
    <name type="scientific">Paenibacillus polygoni</name>
    <dbReference type="NCBI Taxonomy" id="3050112"/>
    <lineage>
        <taxon>Bacteria</taxon>
        <taxon>Bacillati</taxon>
        <taxon>Bacillota</taxon>
        <taxon>Bacilli</taxon>
        <taxon>Bacillales</taxon>
        <taxon>Paenibacillaceae</taxon>
        <taxon>Paenibacillus</taxon>
    </lineage>
</organism>
<protein>
    <submittedName>
        <fullName evidence="2">YtxH domain-containing protein</fullName>
    </submittedName>
</protein>
<dbReference type="InterPro" id="IPR052928">
    <property type="entry name" value="Desiccation-related_membrane"/>
</dbReference>
<keyword evidence="1" id="KW-0472">Membrane</keyword>
<gene>
    <name evidence="2" type="ORF">QPK24_08015</name>
</gene>
<dbReference type="EMBL" id="CP127162">
    <property type="protein sequence ID" value="WIV20617.1"/>
    <property type="molecule type" value="Genomic_DNA"/>
</dbReference>
<name>A0ABY8X522_9BACL</name>
<dbReference type="PANTHER" id="PTHR35792">
    <property type="entry name" value="GENERAL STRESS PROTEIN"/>
    <property type="match status" value="1"/>
</dbReference>
<dbReference type="RefSeq" id="WP_285747688.1">
    <property type="nucleotide sequence ID" value="NZ_CP127162.1"/>
</dbReference>
<keyword evidence="3" id="KW-1185">Reference proteome</keyword>
<reference evidence="2 3" key="1">
    <citation type="submission" date="2023-06" db="EMBL/GenBank/DDBJ databases">
        <title>Paenibacillus polygonum sp. nov., an endophytic bacterium, isolated from Polygonum lapathifolium L. in Nanji Wetland National Nature Reserve, South of Poyang Lake, Jiangxi Province, China.</title>
        <authorList>
            <person name="Yu Z."/>
        </authorList>
    </citation>
    <scope>NUCLEOTIDE SEQUENCE [LARGE SCALE GENOMIC DNA]</scope>
    <source>
        <strain evidence="2 3">C31</strain>
    </source>
</reference>
<evidence type="ECO:0000256" key="1">
    <source>
        <dbReference type="SAM" id="Phobius"/>
    </source>
</evidence>